<evidence type="ECO:0000313" key="2">
    <source>
        <dbReference type="Proteomes" id="UP000663874"/>
    </source>
</evidence>
<name>A0A819G7Y1_9BILA</name>
<sequence>ISIKDLINVYNVFSYKRTLPNNTQLESYRTLSVENMKKFISNKNNESILWIDTSKQLHYIDRNFQNRLLNIPQTSSIILSNHHQIRINDIDIVDIKWCSSVECISCFNDTSLYISYCTFGICIELWKYSYGNGNDIYLNECINRWDCLTNDKNEWISYINIISNLHIGLLICRGSSIYRRFELRNENLNLLKIIQLDNDYVDRFFPFRNNYWFIKSLSEKYYIYSIETNTYHLSSFDFPFGLQEFGINSIVIGIEQDKLILCDI</sequence>
<reference evidence="1" key="1">
    <citation type="submission" date="2021-02" db="EMBL/GenBank/DDBJ databases">
        <authorList>
            <person name="Nowell W R."/>
        </authorList>
    </citation>
    <scope>NUCLEOTIDE SEQUENCE</scope>
</reference>
<feature type="non-terminal residue" evidence="1">
    <location>
        <position position="1"/>
    </location>
</feature>
<comment type="caution">
    <text evidence="1">The sequence shown here is derived from an EMBL/GenBank/DDBJ whole genome shotgun (WGS) entry which is preliminary data.</text>
</comment>
<dbReference type="Proteomes" id="UP000663874">
    <property type="component" value="Unassembled WGS sequence"/>
</dbReference>
<protein>
    <submittedName>
        <fullName evidence="1">Uncharacterized protein</fullName>
    </submittedName>
</protein>
<dbReference type="EMBL" id="CAJOBE010003410">
    <property type="protein sequence ID" value="CAF3878810.1"/>
    <property type="molecule type" value="Genomic_DNA"/>
</dbReference>
<proteinExistence type="predicted"/>
<evidence type="ECO:0000313" key="1">
    <source>
        <dbReference type="EMBL" id="CAF3878810.1"/>
    </source>
</evidence>
<organism evidence="1 2">
    <name type="scientific">Rotaria sordida</name>
    <dbReference type="NCBI Taxonomy" id="392033"/>
    <lineage>
        <taxon>Eukaryota</taxon>
        <taxon>Metazoa</taxon>
        <taxon>Spiralia</taxon>
        <taxon>Gnathifera</taxon>
        <taxon>Rotifera</taxon>
        <taxon>Eurotatoria</taxon>
        <taxon>Bdelloidea</taxon>
        <taxon>Philodinida</taxon>
        <taxon>Philodinidae</taxon>
        <taxon>Rotaria</taxon>
    </lineage>
</organism>
<dbReference type="AlphaFoldDB" id="A0A819G7Y1"/>
<accession>A0A819G7Y1</accession>
<gene>
    <name evidence="1" type="ORF">FNK824_LOCUS19427</name>
</gene>